<organism evidence="1">
    <name type="scientific">Arundo donax</name>
    <name type="common">Giant reed</name>
    <name type="synonym">Donax arundinaceus</name>
    <dbReference type="NCBI Taxonomy" id="35708"/>
    <lineage>
        <taxon>Eukaryota</taxon>
        <taxon>Viridiplantae</taxon>
        <taxon>Streptophyta</taxon>
        <taxon>Embryophyta</taxon>
        <taxon>Tracheophyta</taxon>
        <taxon>Spermatophyta</taxon>
        <taxon>Magnoliopsida</taxon>
        <taxon>Liliopsida</taxon>
        <taxon>Poales</taxon>
        <taxon>Poaceae</taxon>
        <taxon>PACMAD clade</taxon>
        <taxon>Arundinoideae</taxon>
        <taxon>Arundineae</taxon>
        <taxon>Arundo</taxon>
    </lineage>
</organism>
<sequence length="35" mass="4191">MSVTYRIAKTEGKVMFFSSFKKKVMFFSSFKMQSR</sequence>
<evidence type="ECO:0000313" key="1">
    <source>
        <dbReference type="EMBL" id="JAD60410.1"/>
    </source>
</evidence>
<reference evidence="1" key="1">
    <citation type="submission" date="2014-09" db="EMBL/GenBank/DDBJ databases">
        <authorList>
            <person name="Magalhaes I.L.F."/>
            <person name="Oliveira U."/>
            <person name="Santos F.R."/>
            <person name="Vidigal T.H.D.A."/>
            <person name="Brescovit A.D."/>
            <person name="Santos A.J."/>
        </authorList>
    </citation>
    <scope>NUCLEOTIDE SEQUENCE</scope>
    <source>
        <tissue evidence="1">Shoot tissue taken approximately 20 cm above the soil surface</tissue>
    </source>
</reference>
<accession>A0A0A9BGP3</accession>
<proteinExistence type="predicted"/>
<name>A0A0A9BGP3_ARUDO</name>
<reference evidence="1" key="2">
    <citation type="journal article" date="2015" name="Data Brief">
        <title>Shoot transcriptome of the giant reed, Arundo donax.</title>
        <authorList>
            <person name="Barrero R.A."/>
            <person name="Guerrero F.D."/>
            <person name="Moolhuijzen P."/>
            <person name="Goolsby J.A."/>
            <person name="Tidwell J."/>
            <person name="Bellgard S.E."/>
            <person name="Bellgard M.I."/>
        </authorList>
    </citation>
    <scope>NUCLEOTIDE SEQUENCE</scope>
    <source>
        <tissue evidence="1">Shoot tissue taken approximately 20 cm above the soil surface</tissue>
    </source>
</reference>
<protein>
    <submittedName>
        <fullName evidence="1">Uncharacterized protein</fullName>
    </submittedName>
</protein>
<dbReference type="AlphaFoldDB" id="A0A0A9BGP3"/>
<dbReference type="EMBL" id="GBRH01237485">
    <property type="protein sequence ID" value="JAD60410.1"/>
    <property type="molecule type" value="Transcribed_RNA"/>
</dbReference>